<gene>
    <name evidence="1" type="ORF">QQ020_27355</name>
</gene>
<sequence length="67" mass="7712">MSAHTLIQGICTHLTGSFNRDTRIQSWFQQINTWLKLAKAKIPVWHVYEDADRTIPYQESTLLLAGP</sequence>
<reference evidence="1" key="1">
    <citation type="submission" date="2023-06" db="EMBL/GenBank/DDBJ databases">
        <title>Genomic of Agaribacillus aureum.</title>
        <authorList>
            <person name="Wang G."/>
        </authorList>
    </citation>
    <scope>NUCLEOTIDE SEQUENCE</scope>
    <source>
        <strain evidence="1">BMA12</strain>
    </source>
</reference>
<protein>
    <submittedName>
        <fullName evidence="1">Uncharacterized protein</fullName>
    </submittedName>
</protein>
<comment type="caution">
    <text evidence="1">The sequence shown here is derived from an EMBL/GenBank/DDBJ whole genome shotgun (WGS) entry which is preliminary data.</text>
</comment>
<keyword evidence="2" id="KW-1185">Reference proteome</keyword>
<name>A0ABT8LHJ2_9BACT</name>
<dbReference type="Proteomes" id="UP001172083">
    <property type="component" value="Unassembled WGS sequence"/>
</dbReference>
<accession>A0ABT8LHJ2</accession>
<organism evidence="1 2">
    <name type="scientific">Agaribacillus aureus</name>
    <dbReference type="NCBI Taxonomy" id="3051825"/>
    <lineage>
        <taxon>Bacteria</taxon>
        <taxon>Pseudomonadati</taxon>
        <taxon>Bacteroidota</taxon>
        <taxon>Cytophagia</taxon>
        <taxon>Cytophagales</taxon>
        <taxon>Splendidivirgaceae</taxon>
        <taxon>Agaribacillus</taxon>
    </lineage>
</organism>
<proteinExistence type="predicted"/>
<dbReference type="RefSeq" id="WP_346761163.1">
    <property type="nucleotide sequence ID" value="NZ_JAUJEB010000007.1"/>
</dbReference>
<evidence type="ECO:0000313" key="1">
    <source>
        <dbReference type="EMBL" id="MDN5215826.1"/>
    </source>
</evidence>
<dbReference type="EMBL" id="JAUJEB010000007">
    <property type="protein sequence ID" value="MDN5215826.1"/>
    <property type="molecule type" value="Genomic_DNA"/>
</dbReference>
<evidence type="ECO:0000313" key="2">
    <source>
        <dbReference type="Proteomes" id="UP001172083"/>
    </source>
</evidence>